<evidence type="ECO:0000313" key="3">
    <source>
        <dbReference type="Proteomes" id="UP001175271"/>
    </source>
</evidence>
<feature type="transmembrane region" description="Helical" evidence="1">
    <location>
        <begin position="133"/>
        <end position="154"/>
    </location>
</feature>
<dbReference type="Gene3D" id="1.20.1070.10">
    <property type="entry name" value="Rhodopsin 7-helix transmembrane proteins"/>
    <property type="match status" value="1"/>
</dbReference>
<feature type="transmembrane region" description="Helical" evidence="1">
    <location>
        <begin position="231"/>
        <end position="261"/>
    </location>
</feature>
<reference evidence="2" key="1">
    <citation type="submission" date="2023-06" db="EMBL/GenBank/DDBJ databases">
        <title>Genomic analysis of the entomopathogenic nematode Steinernema hermaphroditum.</title>
        <authorList>
            <person name="Schwarz E.M."/>
            <person name="Heppert J.K."/>
            <person name="Baniya A."/>
            <person name="Schwartz H.T."/>
            <person name="Tan C.-H."/>
            <person name="Antoshechkin I."/>
            <person name="Sternberg P.W."/>
            <person name="Goodrich-Blair H."/>
            <person name="Dillman A.R."/>
        </authorList>
    </citation>
    <scope>NUCLEOTIDE SEQUENCE</scope>
    <source>
        <strain evidence="2">PS9179</strain>
        <tissue evidence="2">Whole animal</tissue>
    </source>
</reference>
<dbReference type="AlphaFoldDB" id="A0AA39M668"/>
<keyword evidence="1" id="KW-0472">Membrane</keyword>
<feature type="transmembrane region" description="Helical" evidence="1">
    <location>
        <begin position="267"/>
        <end position="291"/>
    </location>
</feature>
<dbReference type="Proteomes" id="UP001175271">
    <property type="component" value="Unassembled WGS sequence"/>
</dbReference>
<sequence>MPNEAYEVLYNRVLDVSAVIHFPFKLFTMAIVIRYTPADIRYLSYFLLDEMMWNLVGNTVFAFIHLHPMFPAECFRAESIVSFLDGNEVLDHTMFFVLLLCVPNCGIAISSTFHYRYIIFAFPQQASNIKPSWVIALCAAVHLCSVPTFCYLYLQWIVPYSSYPLKEELPQSGGLFCFKPFGWEKIAFVAFLSTIVVLTGSGLVSAALLLRSIENKKGSLHKGVLNKHKEVIYTFLAVMCVPIFFGGFPFMCTVMTCLYPHLPYARWVYMISVVAVANHGSLQAIVLIFAVRPYRKAALKILHRLFPFGTKVTTL</sequence>
<protein>
    <submittedName>
        <fullName evidence="2">Uncharacterized protein</fullName>
    </submittedName>
</protein>
<keyword evidence="3" id="KW-1185">Reference proteome</keyword>
<accession>A0AA39M668</accession>
<dbReference type="Pfam" id="PF10318">
    <property type="entry name" value="7TM_GPCR_Srh"/>
    <property type="match status" value="1"/>
</dbReference>
<dbReference type="EMBL" id="JAUCMV010000001">
    <property type="protein sequence ID" value="KAK0423106.1"/>
    <property type="molecule type" value="Genomic_DNA"/>
</dbReference>
<feature type="transmembrane region" description="Helical" evidence="1">
    <location>
        <begin position="45"/>
        <end position="66"/>
    </location>
</feature>
<comment type="caution">
    <text evidence="2">The sequence shown here is derived from an EMBL/GenBank/DDBJ whole genome shotgun (WGS) entry which is preliminary data.</text>
</comment>
<evidence type="ECO:0000313" key="2">
    <source>
        <dbReference type="EMBL" id="KAK0423106.1"/>
    </source>
</evidence>
<name>A0AA39M668_9BILA</name>
<feature type="transmembrane region" description="Helical" evidence="1">
    <location>
        <begin position="93"/>
        <end position="113"/>
    </location>
</feature>
<organism evidence="2 3">
    <name type="scientific">Steinernema hermaphroditum</name>
    <dbReference type="NCBI Taxonomy" id="289476"/>
    <lineage>
        <taxon>Eukaryota</taxon>
        <taxon>Metazoa</taxon>
        <taxon>Ecdysozoa</taxon>
        <taxon>Nematoda</taxon>
        <taxon>Chromadorea</taxon>
        <taxon>Rhabditida</taxon>
        <taxon>Tylenchina</taxon>
        <taxon>Panagrolaimomorpha</taxon>
        <taxon>Strongyloidoidea</taxon>
        <taxon>Steinernematidae</taxon>
        <taxon>Steinernema</taxon>
    </lineage>
</organism>
<proteinExistence type="predicted"/>
<feature type="transmembrane region" description="Helical" evidence="1">
    <location>
        <begin position="186"/>
        <end position="210"/>
    </location>
</feature>
<keyword evidence="1" id="KW-1133">Transmembrane helix</keyword>
<feature type="transmembrane region" description="Helical" evidence="1">
    <location>
        <begin position="12"/>
        <end position="33"/>
    </location>
</feature>
<dbReference type="InterPro" id="IPR019422">
    <property type="entry name" value="7TM_GPCR_serpentine_rcpt_Srh"/>
</dbReference>
<evidence type="ECO:0000256" key="1">
    <source>
        <dbReference type="SAM" id="Phobius"/>
    </source>
</evidence>
<gene>
    <name evidence="2" type="ORF">QR680_007974</name>
</gene>
<keyword evidence="1" id="KW-0812">Transmembrane</keyword>
<dbReference type="SUPFAM" id="SSF81321">
    <property type="entry name" value="Family A G protein-coupled receptor-like"/>
    <property type="match status" value="1"/>
</dbReference>